<evidence type="ECO:0000313" key="2">
    <source>
        <dbReference type="EMBL" id="EOD00543.1"/>
    </source>
</evidence>
<keyword evidence="1" id="KW-0472">Membrane</keyword>
<organism evidence="2 3">
    <name type="scientific">Caldisalinibacter kiritimatiensis</name>
    <dbReference type="NCBI Taxonomy" id="1304284"/>
    <lineage>
        <taxon>Bacteria</taxon>
        <taxon>Bacillati</taxon>
        <taxon>Bacillota</taxon>
        <taxon>Tissierellia</taxon>
        <taxon>Tissierellales</taxon>
        <taxon>Thermohalobacteraceae</taxon>
        <taxon>Caldisalinibacter</taxon>
    </lineage>
</organism>
<sequence>MKVKVAKLISIITVVPFIALFILTLLYVSYKSIFANNYLWYLISVIFLTVIPFSAYILKNILPNYKNQGRKGERKLAFVMGVIGQITGTITAFVFDAPKGVKIIFLAYLMSGIVLSFTNGVIKFKASGHACGVSGPLTILIYFLGFRLLYTFLILPIVFWARLVLERHTVKELISGTLIGMLSTIIVLVFNNII</sequence>
<protein>
    <recommendedName>
        <fullName evidence="4">PAP2 family protein</fullName>
    </recommendedName>
</protein>
<dbReference type="STRING" id="1304284.L21TH_1416"/>
<accession>R1ATU7</accession>
<comment type="caution">
    <text evidence="2">The sequence shown here is derived from an EMBL/GenBank/DDBJ whole genome shotgun (WGS) entry which is preliminary data.</text>
</comment>
<reference evidence="2 3" key="1">
    <citation type="journal article" date="2015" name="Geomicrobiol. J.">
        <title>Caldisalinibacter kiritimatiensis gen. nov., sp. nov., a moderately thermohalophilic thiosulfate-reducing bacterium from a hypersaline microbial mat.</title>
        <authorList>
            <person name="Ben Hania W."/>
            <person name="Joseph M."/>
            <person name="Fiebig A."/>
            <person name="Bunk B."/>
            <person name="Klenk H.-P."/>
            <person name="Fardeau M.-L."/>
            <person name="Spring S."/>
        </authorList>
    </citation>
    <scope>NUCLEOTIDE SEQUENCE [LARGE SCALE GENOMIC DNA]</scope>
    <source>
        <strain evidence="2 3">L21-TH-D2</strain>
    </source>
</reference>
<dbReference type="RefSeq" id="WP_006312681.1">
    <property type="nucleotide sequence ID" value="NZ_ARZA01000146.1"/>
</dbReference>
<dbReference type="eggNOG" id="COG0170">
    <property type="taxonomic scope" value="Bacteria"/>
</dbReference>
<keyword evidence="3" id="KW-1185">Reference proteome</keyword>
<feature type="transmembrane region" description="Helical" evidence="1">
    <location>
        <begin position="101"/>
        <end position="118"/>
    </location>
</feature>
<feature type="transmembrane region" description="Helical" evidence="1">
    <location>
        <begin position="7"/>
        <end position="26"/>
    </location>
</feature>
<gene>
    <name evidence="2" type="ORF">L21TH_1416</name>
</gene>
<evidence type="ECO:0000313" key="3">
    <source>
        <dbReference type="Proteomes" id="UP000013378"/>
    </source>
</evidence>
<dbReference type="PATRIC" id="fig|1304284.3.peg.1386"/>
<dbReference type="AlphaFoldDB" id="R1ATU7"/>
<keyword evidence="1" id="KW-0812">Transmembrane</keyword>
<dbReference type="OrthoDB" id="9810836at2"/>
<dbReference type="EMBL" id="ARZA01000146">
    <property type="protein sequence ID" value="EOD00543.1"/>
    <property type="molecule type" value="Genomic_DNA"/>
</dbReference>
<feature type="transmembrane region" description="Helical" evidence="1">
    <location>
        <begin position="139"/>
        <end position="161"/>
    </location>
</feature>
<name>R1ATU7_9FIRM</name>
<evidence type="ECO:0000256" key="1">
    <source>
        <dbReference type="SAM" id="Phobius"/>
    </source>
</evidence>
<dbReference type="Proteomes" id="UP000013378">
    <property type="component" value="Unassembled WGS sequence"/>
</dbReference>
<feature type="transmembrane region" description="Helical" evidence="1">
    <location>
        <begin position="38"/>
        <end position="58"/>
    </location>
</feature>
<keyword evidence="1" id="KW-1133">Transmembrane helix</keyword>
<proteinExistence type="predicted"/>
<feature type="transmembrane region" description="Helical" evidence="1">
    <location>
        <begin position="173"/>
        <end position="193"/>
    </location>
</feature>
<feature type="transmembrane region" description="Helical" evidence="1">
    <location>
        <begin position="78"/>
        <end position="95"/>
    </location>
</feature>
<evidence type="ECO:0008006" key="4">
    <source>
        <dbReference type="Google" id="ProtNLM"/>
    </source>
</evidence>